<comment type="subcellular location">
    <subcellularLocation>
        <location evidence="1">Membrane</location>
        <topology evidence="1">Single-pass membrane protein</topology>
    </subcellularLocation>
</comment>
<dbReference type="InterPro" id="IPR008166">
    <property type="entry name" value="Glyco_transf_92"/>
</dbReference>
<keyword evidence="6" id="KW-1133">Transmembrane helix</keyword>
<name>A0A7J7IP68_9RHOD</name>
<dbReference type="PANTHER" id="PTHR21461:SF69">
    <property type="entry name" value="GLYCOSYLTRANSFERASE FAMILY 92 PROTEIN"/>
    <property type="match status" value="1"/>
</dbReference>
<dbReference type="GO" id="GO:0016757">
    <property type="term" value="F:glycosyltransferase activity"/>
    <property type="evidence" value="ECO:0007669"/>
    <property type="project" value="UniProtKB-KW"/>
</dbReference>
<comment type="caution">
    <text evidence="8">The sequence shown here is derived from an EMBL/GenBank/DDBJ whole genome shotgun (WGS) entry which is preliminary data.</text>
</comment>
<evidence type="ECO:0000256" key="1">
    <source>
        <dbReference type="ARBA" id="ARBA00004167"/>
    </source>
</evidence>
<evidence type="ECO:0000313" key="8">
    <source>
        <dbReference type="EMBL" id="KAF6004327.1"/>
    </source>
</evidence>
<evidence type="ECO:0000256" key="6">
    <source>
        <dbReference type="ARBA" id="ARBA00022989"/>
    </source>
</evidence>
<keyword evidence="4" id="KW-0808">Transferase</keyword>
<dbReference type="PANTHER" id="PTHR21461">
    <property type="entry name" value="GLYCOSYLTRANSFERASE FAMILY 92 PROTEIN"/>
    <property type="match status" value="1"/>
</dbReference>
<sequence>MNDCLWRYRGIYKWILFADVDEYIVPSEEALQLSPASPVLHVVENISRQLPVNLCSVRMPCWWRYDVVEPVLNWSSASLMPLRGPWVGAAAPVDRVCKPHLNREKCFIQTDKVYYTAVHSVAEAYDAPCVQVWPDVHRHLRMEHRRAPRAFDDYSPTEVLYPN</sequence>
<dbReference type="GO" id="GO:0016020">
    <property type="term" value="C:membrane"/>
    <property type="evidence" value="ECO:0007669"/>
    <property type="project" value="UniProtKB-SubCell"/>
</dbReference>
<reference evidence="8 9" key="1">
    <citation type="journal article" date="2020" name="J. Phycol.">
        <title>Comparative genome analysis reveals Cyanidiococcus gen. nov., a new extremophilic red algal genus sister to Cyanidioschyzon (Cyanidioschyzonaceae, Rhodophyta).</title>
        <authorList>
            <person name="Liu S.-L."/>
            <person name="Chiang Y.-R."/>
            <person name="Yoon H.S."/>
            <person name="Fu H.-Y."/>
        </authorList>
    </citation>
    <scope>NUCLEOTIDE SEQUENCE [LARGE SCALE GENOMIC DNA]</scope>
    <source>
        <strain evidence="8 9">THAL066</strain>
    </source>
</reference>
<accession>A0A7J7IP68</accession>
<organism evidence="8 9">
    <name type="scientific">Cyanidiococcus yangmingshanensis</name>
    <dbReference type="NCBI Taxonomy" id="2690220"/>
    <lineage>
        <taxon>Eukaryota</taxon>
        <taxon>Rhodophyta</taxon>
        <taxon>Bangiophyceae</taxon>
        <taxon>Cyanidiales</taxon>
        <taxon>Cyanidiaceae</taxon>
        <taxon>Cyanidiococcus</taxon>
    </lineage>
</organism>
<keyword evidence="7" id="KW-0472">Membrane</keyword>
<evidence type="ECO:0000256" key="2">
    <source>
        <dbReference type="ARBA" id="ARBA00007647"/>
    </source>
</evidence>
<comment type="similarity">
    <text evidence="2">Belongs to the glycosyltransferase 92 family.</text>
</comment>
<dbReference type="AlphaFoldDB" id="A0A7J7IP68"/>
<evidence type="ECO:0000313" key="9">
    <source>
        <dbReference type="Proteomes" id="UP000530660"/>
    </source>
</evidence>
<gene>
    <name evidence="8" type="ORF">F1559_000131</name>
</gene>
<evidence type="ECO:0008006" key="10">
    <source>
        <dbReference type="Google" id="ProtNLM"/>
    </source>
</evidence>
<dbReference type="GO" id="GO:0005737">
    <property type="term" value="C:cytoplasm"/>
    <property type="evidence" value="ECO:0007669"/>
    <property type="project" value="TreeGrafter"/>
</dbReference>
<protein>
    <recommendedName>
        <fullName evidence="10">Glycosyltransferase family 92 protein</fullName>
    </recommendedName>
</protein>
<dbReference type="Proteomes" id="UP000530660">
    <property type="component" value="Unassembled WGS sequence"/>
</dbReference>
<keyword evidence="3" id="KW-0328">Glycosyltransferase</keyword>
<dbReference type="Pfam" id="PF01697">
    <property type="entry name" value="Glyco_transf_92"/>
    <property type="match status" value="1"/>
</dbReference>
<keyword evidence="5" id="KW-0812">Transmembrane</keyword>
<dbReference type="OrthoDB" id="6232146at2759"/>
<evidence type="ECO:0000256" key="5">
    <source>
        <dbReference type="ARBA" id="ARBA00022692"/>
    </source>
</evidence>
<evidence type="ECO:0000256" key="3">
    <source>
        <dbReference type="ARBA" id="ARBA00022676"/>
    </source>
</evidence>
<dbReference type="EMBL" id="VWRR01000003">
    <property type="protein sequence ID" value="KAF6004327.1"/>
    <property type="molecule type" value="Genomic_DNA"/>
</dbReference>
<evidence type="ECO:0000256" key="7">
    <source>
        <dbReference type="ARBA" id="ARBA00023136"/>
    </source>
</evidence>
<evidence type="ECO:0000256" key="4">
    <source>
        <dbReference type="ARBA" id="ARBA00022679"/>
    </source>
</evidence>
<keyword evidence="9" id="KW-1185">Reference proteome</keyword>
<proteinExistence type="inferred from homology"/>